<dbReference type="InterPro" id="IPR037224">
    <property type="entry name" value="PapC_N_sf"/>
</dbReference>
<evidence type="ECO:0000256" key="7">
    <source>
        <dbReference type="ARBA" id="ARBA00023237"/>
    </source>
</evidence>
<dbReference type="PANTHER" id="PTHR30451:SF3">
    <property type="entry name" value="OUTER MEMBRANE USHER PROTEIN HTRE-RELATED"/>
    <property type="match status" value="1"/>
</dbReference>
<evidence type="ECO:0000256" key="1">
    <source>
        <dbReference type="ARBA" id="ARBA00004571"/>
    </source>
</evidence>
<gene>
    <name evidence="10" type="ORF">FWK02_28885</name>
</gene>
<reference evidence="10 11" key="1">
    <citation type="submission" date="2019-08" db="EMBL/GenBank/DDBJ databases">
        <title>Whole genome analysis of cultivated E. coli strains isolated from CD patients and healthy donors.</title>
        <authorList>
            <person name="Siniagina M.N."/>
            <person name="Markelova M.I."/>
            <person name="Laikov A.V."/>
            <person name="Boulygina E.A."/>
            <person name="Khusnutdinova D.R."/>
            <person name="Kharchenko A."/>
            <person name="Grigoryeva T.V."/>
        </authorList>
    </citation>
    <scope>NUCLEOTIDE SEQUENCE [LARGE SCALE GENOMIC DNA]</scope>
    <source>
        <strain evidence="10 11">3_77_5</strain>
    </source>
</reference>
<evidence type="ECO:0000313" key="11">
    <source>
        <dbReference type="Proteomes" id="UP000321461"/>
    </source>
</evidence>
<evidence type="ECO:0000256" key="2">
    <source>
        <dbReference type="ARBA" id="ARBA00008064"/>
    </source>
</evidence>
<evidence type="ECO:0000256" key="5">
    <source>
        <dbReference type="ARBA" id="ARBA00022729"/>
    </source>
</evidence>
<dbReference type="Gene3D" id="3.10.20.410">
    <property type="match status" value="1"/>
</dbReference>
<evidence type="ECO:0000256" key="6">
    <source>
        <dbReference type="ARBA" id="ARBA00023136"/>
    </source>
</evidence>
<dbReference type="PANTHER" id="PTHR30451">
    <property type="entry name" value="OUTER MEMBRANE USHER PROTEIN"/>
    <property type="match status" value="1"/>
</dbReference>
<keyword evidence="5 8" id="KW-0732">Signal</keyword>
<feature type="domain" description="PapC N-terminal" evidence="9">
    <location>
        <begin position="35"/>
        <end position="186"/>
    </location>
</feature>
<organism evidence="10 11">
    <name type="scientific">Escherichia coli</name>
    <dbReference type="NCBI Taxonomy" id="562"/>
    <lineage>
        <taxon>Bacteria</taxon>
        <taxon>Pseudomonadati</taxon>
        <taxon>Pseudomonadota</taxon>
        <taxon>Gammaproteobacteria</taxon>
        <taxon>Enterobacterales</taxon>
        <taxon>Enterobacteriaceae</taxon>
        <taxon>Escherichia</taxon>
    </lineage>
</organism>
<evidence type="ECO:0000259" key="9">
    <source>
        <dbReference type="Pfam" id="PF13954"/>
    </source>
</evidence>
<dbReference type="AlphaFoldDB" id="A0A5C9ABG8"/>
<keyword evidence="7" id="KW-0998">Cell outer membrane</keyword>
<sequence length="237" mass="26931">MTIKPTKNYHNHLTRIATFCALLYCNSAFCAELVEYDHTFLMGQNASNIDLSRYSEGNPAIPGMYDVSVYVNDQPIINQSITFIEIEGKKNAQACITLKNLLQFHINSPDINNEKAVLLARDETLGNCLNLTEIIPQASVRYDVNEQRLDIDVPQAWVMKNYQNYVDPSLWENGINAAMLSYNLNGYHSETPGRRNDSIYAAFNGGMNLGAWRLRASGNYNWMTDSGSNYDFKNRYI</sequence>
<evidence type="ECO:0000256" key="4">
    <source>
        <dbReference type="ARBA" id="ARBA00022692"/>
    </source>
</evidence>
<evidence type="ECO:0000313" key="10">
    <source>
        <dbReference type="EMBL" id="TXS98265.1"/>
    </source>
</evidence>
<protein>
    <recommendedName>
        <fullName evidence="9">PapC N-terminal domain-containing protein</fullName>
    </recommendedName>
</protein>
<dbReference type="GO" id="GO:0009279">
    <property type="term" value="C:cell outer membrane"/>
    <property type="evidence" value="ECO:0007669"/>
    <property type="project" value="UniProtKB-SubCell"/>
</dbReference>
<feature type="signal peptide" evidence="8">
    <location>
        <begin position="1"/>
        <end position="30"/>
    </location>
</feature>
<evidence type="ECO:0000256" key="3">
    <source>
        <dbReference type="ARBA" id="ARBA00022448"/>
    </source>
</evidence>
<dbReference type="SUPFAM" id="SSF141729">
    <property type="entry name" value="FimD N-terminal domain-like"/>
    <property type="match status" value="1"/>
</dbReference>
<comment type="similarity">
    <text evidence="2">Belongs to the fimbrial export usher family.</text>
</comment>
<keyword evidence="4" id="KW-0812">Transmembrane</keyword>
<evidence type="ECO:0000256" key="8">
    <source>
        <dbReference type="SAM" id="SignalP"/>
    </source>
</evidence>
<dbReference type="GO" id="GO:0015473">
    <property type="term" value="F:fimbrial usher porin activity"/>
    <property type="evidence" value="ECO:0007669"/>
    <property type="project" value="InterPro"/>
</dbReference>
<keyword evidence="3" id="KW-0813">Transport</keyword>
<proteinExistence type="inferred from homology"/>
<dbReference type="InterPro" id="IPR000015">
    <property type="entry name" value="Fimb_usher"/>
</dbReference>
<dbReference type="InterPro" id="IPR025885">
    <property type="entry name" value="PapC_N"/>
</dbReference>
<dbReference type="Pfam" id="PF13954">
    <property type="entry name" value="PapC_N"/>
    <property type="match status" value="1"/>
</dbReference>
<accession>A0A5C9ABG8</accession>
<comment type="subcellular location">
    <subcellularLocation>
        <location evidence="1">Cell outer membrane</location>
        <topology evidence="1">Multi-pass membrane protein</topology>
    </subcellularLocation>
</comment>
<dbReference type="GO" id="GO:0009297">
    <property type="term" value="P:pilus assembly"/>
    <property type="evidence" value="ECO:0007669"/>
    <property type="project" value="InterPro"/>
</dbReference>
<dbReference type="EMBL" id="VSBS01001565">
    <property type="protein sequence ID" value="TXS98265.1"/>
    <property type="molecule type" value="Genomic_DNA"/>
</dbReference>
<feature type="chain" id="PRO_5023063761" description="PapC N-terminal domain-containing protein" evidence="8">
    <location>
        <begin position="31"/>
        <end position="237"/>
    </location>
</feature>
<name>A0A5C9ABG8_ECOLX</name>
<comment type="caution">
    <text evidence="10">The sequence shown here is derived from an EMBL/GenBank/DDBJ whole genome shotgun (WGS) entry which is preliminary data.</text>
</comment>
<dbReference type="Proteomes" id="UP000321461">
    <property type="component" value="Unassembled WGS sequence"/>
</dbReference>
<feature type="non-terminal residue" evidence="10">
    <location>
        <position position="237"/>
    </location>
</feature>
<keyword evidence="6" id="KW-0472">Membrane</keyword>